<organism evidence="4 5">
    <name type="scientific">Oceanomicrobium pacificus</name>
    <dbReference type="NCBI Taxonomy" id="2692916"/>
    <lineage>
        <taxon>Bacteria</taxon>
        <taxon>Pseudomonadati</taxon>
        <taxon>Pseudomonadota</taxon>
        <taxon>Alphaproteobacteria</taxon>
        <taxon>Rhodobacterales</taxon>
        <taxon>Paracoccaceae</taxon>
        <taxon>Oceanomicrobium</taxon>
    </lineage>
</organism>
<evidence type="ECO:0000313" key="4">
    <source>
        <dbReference type="EMBL" id="MXU64683.1"/>
    </source>
</evidence>
<dbReference type="GO" id="GO:0017089">
    <property type="term" value="F:glycolipid transfer activity"/>
    <property type="evidence" value="ECO:0007669"/>
    <property type="project" value="TreeGrafter"/>
</dbReference>
<proteinExistence type="predicted"/>
<keyword evidence="5" id="KW-1185">Reference proteome</keyword>
<dbReference type="GO" id="GO:0009279">
    <property type="term" value="C:cell outer membrane"/>
    <property type="evidence" value="ECO:0007669"/>
    <property type="project" value="TreeGrafter"/>
</dbReference>
<feature type="signal peptide" evidence="2">
    <location>
        <begin position="1"/>
        <end position="21"/>
    </location>
</feature>
<accession>A0A6B0TUR0</accession>
<dbReference type="Gene3D" id="2.60.450.10">
    <property type="entry name" value="Lipopolysaccharide (LPS) transport protein A like domain"/>
    <property type="match status" value="1"/>
</dbReference>
<dbReference type="InterPro" id="IPR005653">
    <property type="entry name" value="OstA-like_N"/>
</dbReference>
<protein>
    <submittedName>
        <fullName evidence="4">Lipopolysaccharide transport periplasmic protein LptA</fullName>
    </submittedName>
</protein>
<dbReference type="GO" id="GO:0015920">
    <property type="term" value="P:lipopolysaccharide transport"/>
    <property type="evidence" value="ECO:0007669"/>
    <property type="project" value="TreeGrafter"/>
</dbReference>
<dbReference type="Pfam" id="PF03968">
    <property type="entry name" value="LptD_N"/>
    <property type="match status" value="1"/>
</dbReference>
<dbReference type="PANTHER" id="PTHR36504:SF1">
    <property type="entry name" value="LIPOPOLYSACCHARIDE EXPORT SYSTEM PROTEIN LPTA"/>
    <property type="match status" value="1"/>
</dbReference>
<evidence type="ECO:0000259" key="3">
    <source>
        <dbReference type="Pfam" id="PF03968"/>
    </source>
</evidence>
<comment type="caution">
    <text evidence="4">The sequence shown here is derived from an EMBL/GenBank/DDBJ whole genome shotgun (WGS) entry which is preliminary data.</text>
</comment>
<sequence length="173" mass="17755">MRLMQLIGLVAALFASAPVWAQGIQLGFGGEDHDASAPVEVTADLLEVDEATGAAVFTGNVLAQQADMVLSAARVDVFYLSDDEAEAEGAGGISHLVASGAVTLTNGAEAAEAERATYDVSAGTVTMEGAVILTQGPNVISGEALTIQLDSGTARMEGRVRTVFQPQSDEDSQ</sequence>
<keyword evidence="1 2" id="KW-0732">Signal</keyword>
<feature type="domain" description="Organic solvent tolerance-like N-terminal" evidence="3">
    <location>
        <begin position="40"/>
        <end position="152"/>
    </location>
</feature>
<dbReference type="AlphaFoldDB" id="A0A6B0TUR0"/>
<dbReference type="Proteomes" id="UP000436016">
    <property type="component" value="Unassembled WGS sequence"/>
</dbReference>
<reference evidence="4 5" key="1">
    <citation type="submission" date="2019-12" db="EMBL/GenBank/DDBJ databases">
        <title>Strain KN286 was isolated from seawater, which was collected from Caroline Seamount in the tropical western Pacific.</title>
        <authorList>
            <person name="Wang Q."/>
        </authorList>
    </citation>
    <scope>NUCLEOTIDE SEQUENCE [LARGE SCALE GENOMIC DNA]</scope>
    <source>
        <strain evidence="4 5">KN286</strain>
    </source>
</reference>
<evidence type="ECO:0000256" key="1">
    <source>
        <dbReference type="ARBA" id="ARBA00022729"/>
    </source>
</evidence>
<gene>
    <name evidence="4" type="ORF">GSH16_04445</name>
</gene>
<dbReference type="GO" id="GO:0030288">
    <property type="term" value="C:outer membrane-bounded periplasmic space"/>
    <property type="evidence" value="ECO:0007669"/>
    <property type="project" value="TreeGrafter"/>
</dbReference>
<dbReference type="PANTHER" id="PTHR36504">
    <property type="entry name" value="LIPOPOLYSACCHARIDE EXPORT SYSTEM PROTEIN LPTA"/>
    <property type="match status" value="1"/>
</dbReference>
<evidence type="ECO:0000313" key="5">
    <source>
        <dbReference type="Proteomes" id="UP000436016"/>
    </source>
</evidence>
<evidence type="ECO:0000256" key="2">
    <source>
        <dbReference type="SAM" id="SignalP"/>
    </source>
</evidence>
<dbReference type="InterPro" id="IPR052037">
    <property type="entry name" value="LPS_export_LptA"/>
</dbReference>
<name>A0A6B0TUR0_9RHOB</name>
<dbReference type="EMBL" id="WUWG01000001">
    <property type="protein sequence ID" value="MXU64683.1"/>
    <property type="molecule type" value="Genomic_DNA"/>
</dbReference>
<feature type="chain" id="PRO_5025634660" evidence="2">
    <location>
        <begin position="22"/>
        <end position="173"/>
    </location>
</feature>